<protein>
    <submittedName>
        <fullName evidence="1">Uncharacterized protein</fullName>
    </submittedName>
</protein>
<reference evidence="1" key="1">
    <citation type="journal article" date="2023" name="IScience">
        <title>Live-bearing cockroach genome reveals convergent evolutionary mechanisms linked to viviparity in insects and beyond.</title>
        <authorList>
            <person name="Fouks B."/>
            <person name="Harrison M.C."/>
            <person name="Mikhailova A.A."/>
            <person name="Marchal E."/>
            <person name="English S."/>
            <person name="Carruthers M."/>
            <person name="Jennings E.C."/>
            <person name="Chiamaka E.L."/>
            <person name="Frigard R.A."/>
            <person name="Pippel M."/>
            <person name="Attardo G.M."/>
            <person name="Benoit J.B."/>
            <person name="Bornberg-Bauer E."/>
            <person name="Tobe S.S."/>
        </authorList>
    </citation>
    <scope>NUCLEOTIDE SEQUENCE</scope>
    <source>
        <strain evidence="1">Stay&amp;Tobe</strain>
    </source>
</reference>
<dbReference type="EMBL" id="JASPKZ010008477">
    <property type="protein sequence ID" value="KAJ9579355.1"/>
    <property type="molecule type" value="Genomic_DNA"/>
</dbReference>
<feature type="non-terminal residue" evidence="1">
    <location>
        <position position="1"/>
    </location>
</feature>
<keyword evidence="2" id="KW-1185">Reference proteome</keyword>
<name>A0AAD8E6Q5_DIPPU</name>
<gene>
    <name evidence="1" type="ORF">L9F63_024537</name>
</gene>
<feature type="non-terminal residue" evidence="1">
    <location>
        <position position="65"/>
    </location>
</feature>
<dbReference type="Proteomes" id="UP001233999">
    <property type="component" value="Unassembled WGS sequence"/>
</dbReference>
<proteinExistence type="predicted"/>
<sequence>HNGERSMAFSTILDDKRKIKEKNRKWIKRDSCFYEVVEERQAQQVLEHTSIDIQTNSASTCHTLP</sequence>
<organism evidence="1 2">
    <name type="scientific">Diploptera punctata</name>
    <name type="common">Pacific beetle cockroach</name>
    <dbReference type="NCBI Taxonomy" id="6984"/>
    <lineage>
        <taxon>Eukaryota</taxon>
        <taxon>Metazoa</taxon>
        <taxon>Ecdysozoa</taxon>
        <taxon>Arthropoda</taxon>
        <taxon>Hexapoda</taxon>
        <taxon>Insecta</taxon>
        <taxon>Pterygota</taxon>
        <taxon>Neoptera</taxon>
        <taxon>Polyneoptera</taxon>
        <taxon>Dictyoptera</taxon>
        <taxon>Blattodea</taxon>
        <taxon>Blaberoidea</taxon>
        <taxon>Blaberidae</taxon>
        <taxon>Diplopterinae</taxon>
        <taxon>Diploptera</taxon>
    </lineage>
</organism>
<dbReference type="AlphaFoldDB" id="A0AAD8E6Q5"/>
<comment type="caution">
    <text evidence="1">The sequence shown here is derived from an EMBL/GenBank/DDBJ whole genome shotgun (WGS) entry which is preliminary data.</text>
</comment>
<accession>A0AAD8E6Q5</accession>
<evidence type="ECO:0000313" key="2">
    <source>
        <dbReference type="Proteomes" id="UP001233999"/>
    </source>
</evidence>
<reference evidence="1" key="2">
    <citation type="submission" date="2023-05" db="EMBL/GenBank/DDBJ databases">
        <authorList>
            <person name="Fouks B."/>
        </authorList>
    </citation>
    <scope>NUCLEOTIDE SEQUENCE</scope>
    <source>
        <strain evidence="1">Stay&amp;Tobe</strain>
        <tissue evidence="1">Testes</tissue>
    </source>
</reference>
<evidence type="ECO:0000313" key="1">
    <source>
        <dbReference type="EMBL" id="KAJ9579355.1"/>
    </source>
</evidence>